<dbReference type="Pfam" id="PF05195">
    <property type="entry name" value="AMP_N"/>
    <property type="match status" value="1"/>
</dbReference>
<evidence type="ECO:0000259" key="5">
    <source>
        <dbReference type="SMART" id="SM01011"/>
    </source>
</evidence>
<dbReference type="InterPro" id="IPR007865">
    <property type="entry name" value="Aminopep_P_N"/>
</dbReference>
<evidence type="ECO:0000313" key="7">
    <source>
        <dbReference type="Proteomes" id="UP000001542"/>
    </source>
</evidence>
<dbReference type="InterPro" id="IPR029149">
    <property type="entry name" value="Creatin/AminoP/Spt16_N"/>
</dbReference>
<keyword evidence="3" id="KW-0378">Hydrolase</keyword>
<reference evidence="6" key="1">
    <citation type="submission" date="2006-10" db="EMBL/GenBank/DDBJ databases">
        <authorList>
            <person name="Amadeo P."/>
            <person name="Zhao Q."/>
            <person name="Wortman J."/>
            <person name="Fraser-Liggett C."/>
            <person name="Carlton J."/>
        </authorList>
    </citation>
    <scope>NUCLEOTIDE SEQUENCE</scope>
    <source>
        <strain evidence="6">G3</strain>
    </source>
</reference>
<feature type="domain" description="Aminopeptidase P N-terminal" evidence="5">
    <location>
        <begin position="1"/>
        <end position="133"/>
    </location>
</feature>
<dbReference type="GO" id="GO:0006508">
    <property type="term" value="P:proteolysis"/>
    <property type="evidence" value="ECO:0000318"/>
    <property type="project" value="GO_Central"/>
</dbReference>
<keyword evidence="4" id="KW-0464">Manganese</keyword>
<dbReference type="GO" id="GO:0070006">
    <property type="term" value="F:metalloaminopeptidase activity"/>
    <property type="evidence" value="ECO:0007669"/>
    <property type="project" value="InterPro"/>
</dbReference>
<dbReference type="Gene3D" id="3.90.230.10">
    <property type="entry name" value="Creatinase/methionine aminopeptidase superfamily"/>
    <property type="match status" value="1"/>
</dbReference>
<dbReference type="eggNOG" id="KOG2737">
    <property type="taxonomic scope" value="Eukaryota"/>
</dbReference>
<dbReference type="GO" id="GO:0030145">
    <property type="term" value="F:manganese ion binding"/>
    <property type="evidence" value="ECO:0007669"/>
    <property type="project" value="InterPro"/>
</dbReference>
<dbReference type="SUPFAM" id="SSF53092">
    <property type="entry name" value="Creatinase/prolidase N-terminal domain"/>
    <property type="match status" value="1"/>
</dbReference>
<keyword evidence="2" id="KW-0479">Metal-binding</keyword>
<accession>A2EWP7</accession>
<dbReference type="STRING" id="5722.A2EWP7"/>
<dbReference type="AlphaFoldDB" id="A2EWP7"/>
<dbReference type="InterPro" id="IPR036005">
    <property type="entry name" value="Creatinase/aminopeptidase-like"/>
</dbReference>
<dbReference type="InterPro" id="IPR052433">
    <property type="entry name" value="X-Pro_dipept-like"/>
</dbReference>
<evidence type="ECO:0000256" key="3">
    <source>
        <dbReference type="ARBA" id="ARBA00022801"/>
    </source>
</evidence>
<dbReference type="SUPFAM" id="SSF55920">
    <property type="entry name" value="Creatinase/aminopeptidase"/>
    <property type="match status" value="1"/>
</dbReference>
<dbReference type="VEuPathDB" id="TrichDB:TVAGG3_0569150"/>
<dbReference type="PANTHER" id="PTHR43226:SF1">
    <property type="entry name" value="XAA-PRO DIPEPTIDASE"/>
    <property type="match status" value="1"/>
</dbReference>
<proteinExistence type="predicted"/>
<reference evidence="6" key="2">
    <citation type="journal article" date="2007" name="Science">
        <title>Draft genome sequence of the sexually transmitted pathogen Trichomonas vaginalis.</title>
        <authorList>
            <person name="Carlton J.M."/>
            <person name="Hirt R.P."/>
            <person name="Silva J.C."/>
            <person name="Delcher A.L."/>
            <person name="Schatz M."/>
            <person name="Zhao Q."/>
            <person name="Wortman J.R."/>
            <person name="Bidwell S.L."/>
            <person name="Alsmark U.C.M."/>
            <person name="Besteiro S."/>
            <person name="Sicheritz-Ponten T."/>
            <person name="Noel C.J."/>
            <person name="Dacks J.B."/>
            <person name="Foster P.G."/>
            <person name="Simillion C."/>
            <person name="Van de Peer Y."/>
            <person name="Miranda-Saavedra D."/>
            <person name="Barton G.J."/>
            <person name="Westrop G.D."/>
            <person name="Mueller S."/>
            <person name="Dessi D."/>
            <person name="Fiori P.L."/>
            <person name="Ren Q."/>
            <person name="Paulsen I."/>
            <person name="Zhang H."/>
            <person name="Bastida-Corcuera F.D."/>
            <person name="Simoes-Barbosa A."/>
            <person name="Brown M.T."/>
            <person name="Hayes R.D."/>
            <person name="Mukherjee M."/>
            <person name="Okumura C.Y."/>
            <person name="Schneider R."/>
            <person name="Smith A.J."/>
            <person name="Vanacova S."/>
            <person name="Villalvazo M."/>
            <person name="Haas B.J."/>
            <person name="Pertea M."/>
            <person name="Feldblyum T.V."/>
            <person name="Utterback T.R."/>
            <person name="Shu C.L."/>
            <person name="Osoegawa K."/>
            <person name="de Jong P.J."/>
            <person name="Hrdy I."/>
            <person name="Horvathova L."/>
            <person name="Zubacova Z."/>
            <person name="Dolezal P."/>
            <person name="Malik S.B."/>
            <person name="Logsdon J.M. Jr."/>
            <person name="Henze K."/>
            <person name="Gupta A."/>
            <person name="Wang C.C."/>
            <person name="Dunne R.L."/>
            <person name="Upcroft J.A."/>
            <person name="Upcroft P."/>
            <person name="White O."/>
            <person name="Salzberg S.L."/>
            <person name="Tang P."/>
            <person name="Chiu C.-H."/>
            <person name="Lee Y.-S."/>
            <person name="Embley T.M."/>
            <person name="Coombs G.H."/>
            <person name="Mottram J.C."/>
            <person name="Tachezy J."/>
            <person name="Fraser-Liggett C.M."/>
            <person name="Johnson P.J."/>
        </authorList>
    </citation>
    <scope>NUCLEOTIDE SEQUENCE [LARGE SCALE GENOMIC DNA]</scope>
    <source>
        <strain evidence="6">G3</strain>
    </source>
</reference>
<organism evidence="6 7">
    <name type="scientific">Trichomonas vaginalis (strain ATCC PRA-98 / G3)</name>
    <dbReference type="NCBI Taxonomy" id="412133"/>
    <lineage>
        <taxon>Eukaryota</taxon>
        <taxon>Metamonada</taxon>
        <taxon>Parabasalia</taxon>
        <taxon>Trichomonadida</taxon>
        <taxon>Trichomonadidae</taxon>
        <taxon>Trichomonas</taxon>
    </lineage>
</organism>
<comment type="cofactor">
    <cofactor evidence="1">
        <name>Mn(2+)</name>
        <dbReference type="ChEBI" id="CHEBI:29035"/>
    </cofactor>
</comment>
<dbReference type="Pfam" id="PF00557">
    <property type="entry name" value="Peptidase_M24"/>
    <property type="match status" value="1"/>
</dbReference>
<dbReference type="EMBL" id="DS113520">
    <property type="protein sequence ID" value="EAY02935.1"/>
    <property type="molecule type" value="Genomic_DNA"/>
</dbReference>
<dbReference type="InParanoid" id="A2EWP7"/>
<evidence type="ECO:0000256" key="4">
    <source>
        <dbReference type="ARBA" id="ARBA00023211"/>
    </source>
</evidence>
<name>A2EWP7_TRIV3</name>
<dbReference type="SMART" id="SM01011">
    <property type="entry name" value="AMP_N"/>
    <property type="match status" value="1"/>
</dbReference>
<gene>
    <name evidence="6" type="ORF">TVAG_040850</name>
</gene>
<dbReference type="Proteomes" id="UP000001542">
    <property type="component" value="Unassembled WGS sequence"/>
</dbReference>
<dbReference type="PANTHER" id="PTHR43226">
    <property type="entry name" value="XAA-PRO AMINOPEPTIDASE 3"/>
    <property type="match status" value="1"/>
</dbReference>
<keyword evidence="6" id="KW-0031">Aminopeptidase</keyword>
<keyword evidence="6" id="KW-0645">Protease</keyword>
<evidence type="ECO:0000256" key="2">
    <source>
        <dbReference type="ARBA" id="ARBA00022723"/>
    </source>
</evidence>
<keyword evidence="7" id="KW-1185">Reference proteome</keyword>
<dbReference type="KEGG" id="tva:4760775"/>
<evidence type="ECO:0000313" key="6">
    <source>
        <dbReference type="EMBL" id="EAY02935.1"/>
    </source>
</evidence>
<sequence>MIGSEFQLHRDFLLEIFDYYEVDKGLIVLKSAPLRYEPFTGTDLQFYQEAMFYWMTGWEKPDSAILIDIQSGESTLYIPKYDENYEIWTGPIPTTEYIMYITGVDYVKCIDDLEYDIEGQEIYGALDQFPEQDQKALLAAAGMARRVKTPYEIEQITKASKLTSEAIIHVMKNIKPGWTEQQVDAEFTYYGFKNGAKEKSFLTIAASGQDAVYLHNEANEGICKDGDLLLLDCGFFVNHYAGDITRTFPVNGKFTPIQRNVYSILLEKQIELCNFVKPGLSFRNLNSKMSDLIYECLEAIGVINMEKEVNNKHREDIADIFTPHSVTHHLGCNVHDVHYGYSDIIFEIYEKAIKLEPGFVITIEPGIYFHKARIQKIIEEKNLPFYDCVNWEYALTLADQVGGIRIEDDLLVTETGADRLSPCPKSCDEIEEIMASGV</sequence>
<dbReference type="GO" id="GO:0008233">
    <property type="term" value="F:peptidase activity"/>
    <property type="evidence" value="ECO:0000318"/>
    <property type="project" value="GO_Central"/>
</dbReference>
<evidence type="ECO:0000256" key="1">
    <source>
        <dbReference type="ARBA" id="ARBA00001936"/>
    </source>
</evidence>
<dbReference type="InterPro" id="IPR000994">
    <property type="entry name" value="Pept_M24"/>
</dbReference>
<dbReference type="VEuPathDB" id="TrichDB:TVAG_040850"/>
<dbReference type="RefSeq" id="XP_001315158.1">
    <property type="nucleotide sequence ID" value="XM_001315123.1"/>
</dbReference>
<protein>
    <submittedName>
        <fullName evidence="6">Clan MG, familly M24, aminopeptidase P-like metallopeptidase</fullName>
    </submittedName>
</protein>
<dbReference type="OrthoDB" id="10261878at2759"/>
<dbReference type="SMR" id="A2EWP7"/>